<dbReference type="PANTHER" id="PTHR18460">
    <property type="entry name" value="TEL2 INTERACTING PROTEIN 1 TTI1 FAMILY MEMBER"/>
    <property type="match status" value="1"/>
</dbReference>
<dbReference type="InParanoid" id="A0A6J0PPA6"/>
<dbReference type="Proteomes" id="UP000504607">
    <property type="component" value="Chromosome 11"/>
</dbReference>
<dbReference type="InterPro" id="IPR057566">
    <property type="entry name" value="TPR_TTI1_N"/>
</dbReference>
<evidence type="ECO:0000256" key="1">
    <source>
        <dbReference type="SAM" id="Coils"/>
    </source>
</evidence>
<keyword evidence="3" id="KW-1185">Reference proteome</keyword>
<dbReference type="RefSeq" id="XP_073101574.1">
    <property type="nucleotide sequence ID" value="XM_073245473.1"/>
</dbReference>
<dbReference type="PANTHER" id="PTHR18460:SF3">
    <property type="entry name" value="TELO2-INTERACTING PROTEIN 1 HOMOLOG"/>
    <property type="match status" value="1"/>
</dbReference>
<dbReference type="OrthoDB" id="49511at2759"/>
<dbReference type="InterPro" id="IPR052587">
    <property type="entry name" value="TELO2-interacting_protein_1"/>
</dbReference>
<sequence>MAGLREEGGIPGDETLERVFSRLKPYCVDLLELVRNPKKNASFLPEMIDFLHHVPPDALQPCLDYTLFPLLLLLDAAVECRKEQNADSYGSLGNGGAPLRGLEISDSVAEGVLTCLEELLKKCHLGSVNQMVVVLKKLTSGALLSPSEASEEFREGIIKCFRSMLLRLLPCSNSSCLCKQMVYLPTIISFSTLQTEHATSVSYFLEPEECLLAFLRSQNASAAVGHWLSLLLQTAELEASRGHHGSASLRKEAFFTLRVLVAKVGTADALAFFLPGIVSRFAKALYISKSMISGAAGSTASIEHAVCGLTEFLMIVLNDEANLCGLEMSINDISGFCLKESRSTQSVLEVLRHLPVSSQNQSKNIAGESSNQSITVVSSKDELKEKSDHYGHGSRSLYVHRTKEWIDETSANVDKLLSATFPHLSVHPAEKVRKALVDGIAGLLSNCSYTLRKSKLMLLECLCVLVCDDSVVVSVAAQESLESLFMVGEKFLTENEISEIFTSLTERLPRVILGSEETVALSHAQRLLALMYYAGPELVTNHLLCSPQIKASRFLDCLSLSLSHNLQFAGSVDKIISSKPLSVGYLLSVAELKAGILMSGSSHSIDHPSTSSNSKISLVQDNDFQNMAENVNCSYEFPHMPPWFLHIGNHRLYVALAGILRLVGLSMTAGHRSDVSLSVLMDILLDYFHKLISDLRIRAYNKESWQSWHSRSGSRKLLRQTSIAGCMLNEMIYGLSDQSVSLNSKLFMKKGAEIEEAQGVEFTCNNDQPSGFRNDGSAWKVRQEKDTRDHVMHCVGSILHEYMSPEVWDLPIDQKSPLLEHEIETDVSLHFFRDATMLHQVIIDGIGVFSIVLGKDFVCSGFMHSSIYLLLQNLICSNNQIRNASDAVLRALAASCSYPTVGHLVVANADYIVDSLCRQLRHLDLNPHVPDVIAAMLSYIGAAHDILPLLEEPMRAVSSELEVLGRHQHPNLTIPFLKAVAEITKASRREACKLPGEAESFRSHVNPEVLVLQKMIKEERIENREPHDGSVASDKVNVCLGVEYWEELLYKLNEMKRYRRTVGSLVGSCLKAATPLLSSQKELACLVALDIVEDVTISLAKVEEAYKHEKQTKATIEEAMQLLLLNDLQDTIDAADEEVDENRLLPAMNKIWPYFILCLKNKISVAVIRRCTNVMSEAVEIAGGDFFVRRFHSDGPIIWKLLMSSPFRRKPMQAKDETPLLLPYRCSSGSSEEPMAEISNQKIQAAVLDMIAKISLNKRSASALGTVLKKVSGLVVGVAYSSVTGLRDASIKALSGLAHIDSDLIWLLLADVYYSVNKKNVPSPPTSDLTGMSQLLPPPLSSKEYLYLQYGGESFGFDVDPSSVEMVFKKMLSEVFT</sequence>
<protein>
    <submittedName>
        <fullName evidence="4">Uncharacterized protein LOC105053825 isoform X1</fullName>
    </submittedName>
</protein>
<evidence type="ECO:0000259" key="2">
    <source>
        <dbReference type="Pfam" id="PF24173"/>
    </source>
</evidence>
<feature type="domain" description="TTI1 N-terminal TPR" evidence="2">
    <location>
        <begin position="216"/>
        <end position="469"/>
    </location>
</feature>
<dbReference type="Pfam" id="PF24173">
    <property type="entry name" value="TPR_TTI1_N"/>
    <property type="match status" value="1"/>
</dbReference>
<dbReference type="GeneID" id="105053825"/>
<dbReference type="RefSeq" id="XP_019709336.1">
    <property type="nucleotide sequence ID" value="XM_019853777.2"/>
</dbReference>
<proteinExistence type="predicted"/>
<evidence type="ECO:0000313" key="4">
    <source>
        <dbReference type="RefSeq" id="XP_019709336.1"/>
    </source>
</evidence>
<accession>A0A6J0PPA6</accession>
<feature type="coiled-coil region" evidence="1">
    <location>
        <begin position="1099"/>
        <end position="1145"/>
    </location>
</feature>
<dbReference type="GO" id="GO:0005737">
    <property type="term" value="C:cytoplasm"/>
    <property type="evidence" value="ECO:0007669"/>
    <property type="project" value="TreeGrafter"/>
</dbReference>
<dbReference type="InterPro" id="IPR049362">
    <property type="entry name" value="TTI1_rpt"/>
</dbReference>
<name>A0A6J0PPA6_ELAGV</name>
<dbReference type="Pfam" id="PF21547">
    <property type="entry name" value="TTI1"/>
    <property type="match status" value="1"/>
</dbReference>
<organism evidence="3 4">
    <name type="scientific">Elaeis guineensis var. tenera</name>
    <name type="common">Oil palm</name>
    <dbReference type="NCBI Taxonomy" id="51953"/>
    <lineage>
        <taxon>Eukaryota</taxon>
        <taxon>Viridiplantae</taxon>
        <taxon>Streptophyta</taxon>
        <taxon>Embryophyta</taxon>
        <taxon>Tracheophyta</taxon>
        <taxon>Spermatophyta</taxon>
        <taxon>Magnoliopsida</taxon>
        <taxon>Liliopsida</taxon>
        <taxon>Arecaceae</taxon>
        <taxon>Arecoideae</taxon>
        <taxon>Cocoseae</taxon>
        <taxon>Elaeidinae</taxon>
        <taxon>Elaeis</taxon>
    </lineage>
</organism>
<keyword evidence="1" id="KW-0175">Coiled coil</keyword>
<evidence type="ECO:0000313" key="3">
    <source>
        <dbReference type="Proteomes" id="UP000504607"/>
    </source>
</evidence>
<reference evidence="4" key="1">
    <citation type="submission" date="2025-08" db="UniProtKB">
        <authorList>
            <consortium name="RefSeq"/>
        </authorList>
    </citation>
    <scope>IDENTIFICATION</scope>
</reference>
<gene>
    <name evidence="4" type="primary">LOC105053825</name>
</gene>
<dbReference type="SUPFAM" id="SSF48371">
    <property type="entry name" value="ARM repeat"/>
    <property type="match status" value="1"/>
</dbReference>
<dbReference type="InterPro" id="IPR016024">
    <property type="entry name" value="ARM-type_fold"/>
</dbReference>